<evidence type="ECO:0000256" key="1">
    <source>
        <dbReference type="SAM" id="Phobius"/>
    </source>
</evidence>
<keyword evidence="1" id="KW-0812">Transmembrane</keyword>
<protein>
    <submittedName>
        <fullName evidence="3">Transposase</fullName>
    </submittedName>
</protein>
<feature type="transmembrane region" description="Helical" evidence="1">
    <location>
        <begin position="15"/>
        <end position="32"/>
    </location>
</feature>
<organism evidence="3 4">
    <name type="scientific">Pseudoalteromonas maricaloris</name>
    <dbReference type="NCBI Taxonomy" id="184924"/>
    <lineage>
        <taxon>Bacteria</taxon>
        <taxon>Pseudomonadati</taxon>
        <taxon>Pseudomonadota</taxon>
        <taxon>Gammaproteobacteria</taxon>
        <taxon>Alteromonadales</taxon>
        <taxon>Pseudoalteromonadaceae</taxon>
        <taxon>Pseudoalteromonas</taxon>
    </lineage>
</organism>
<evidence type="ECO:0000313" key="4">
    <source>
        <dbReference type="Proteomes" id="UP000646877"/>
    </source>
</evidence>
<evidence type="ECO:0000259" key="2">
    <source>
        <dbReference type="Pfam" id="PF03050"/>
    </source>
</evidence>
<dbReference type="InterPro" id="IPR004291">
    <property type="entry name" value="Transposase_IS66_central"/>
</dbReference>
<dbReference type="AlphaFoldDB" id="A0A8I2KSN7"/>
<comment type="caution">
    <text evidence="3">The sequence shown here is derived from an EMBL/GenBank/DDBJ whole genome shotgun (WGS) entry which is preliminary data.</text>
</comment>
<proteinExistence type="predicted"/>
<gene>
    <name evidence="3" type="ORF">F9Y85_21005</name>
</gene>
<feature type="domain" description="Transposase IS66 central" evidence="2">
    <location>
        <begin position="25"/>
        <end position="96"/>
    </location>
</feature>
<evidence type="ECO:0000313" key="3">
    <source>
        <dbReference type="EMBL" id="NLR23752.1"/>
    </source>
</evidence>
<reference evidence="3" key="1">
    <citation type="submission" date="2019-10" db="EMBL/GenBank/DDBJ databases">
        <authorList>
            <person name="Paulsen S."/>
        </authorList>
    </citation>
    <scope>NUCLEOTIDE SEQUENCE</scope>
    <source>
        <strain evidence="3">LMG 19692</strain>
    </source>
</reference>
<name>A0A8I2KSN7_9GAMM</name>
<keyword evidence="1" id="KW-1133">Transmembrane helix</keyword>
<keyword evidence="1" id="KW-0472">Membrane</keyword>
<dbReference type="Proteomes" id="UP000646877">
    <property type="component" value="Unassembled WGS sequence"/>
</dbReference>
<dbReference type="Pfam" id="PF03050">
    <property type="entry name" value="DDE_Tnp_IS66"/>
    <property type="match status" value="1"/>
</dbReference>
<accession>A0A8I2KSN7</accession>
<dbReference type="EMBL" id="WEIA01000019">
    <property type="protein sequence ID" value="NLR23752.1"/>
    <property type="molecule type" value="Genomic_DNA"/>
</dbReference>
<sequence length="102" mass="11579">MINVLSCVRSKQQPPLLVVGCWLLVVGCWSHVRKQSQICRLRGKTGKAGWTLNHTQKLYRVENATKAVSLQEKPVAREQQNAPLLAQFKAWLEKSSYGDFIN</sequence>